<dbReference type="KEGG" id="cai:Caci_2715"/>
<dbReference type="GO" id="GO:0005737">
    <property type="term" value="C:cytoplasm"/>
    <property type="evidence" value="ECO:0007669"/>
    <property type="project" value="TreeGrafter"/>
</dbReference>
<dbReference type="PANTHER" id="PTHR13847">
    <property type="entry name" value="SARCOSINE DEHYDROGENASE-RELATED"/>
    <property type="match status" value="1"/>
</dbReference>
<keyword evidence="5" id="KW-1185">Reference proteome</keyword>
<evidence type="ECO:0000313" key="4">
    <source>
        <dbReference type="EMBL" id="ACU71630.1"/>
    </source>
</evidence>
<evidence type="ECO:0000259" key="3">
    <source>
        <dbReference type="Pfam" id="PF01266"/>
    </source>
</evidence>
<evidence type="ECO:0000256" key="1">
    <source>
        <dbReference type="ARBA" id="ARBA00023002"/>
    </source>
</evidence>
<dbReference type="EMBL" id="CP001700">
    <property type="protein sequence ID" value="ACU71630.1"/>
    <property type="molecule type" value="Genomic_DNA"/>
</dbReference>
<feature type="region of interest" description="Disordered" evidence="2">
    <location>
        <begin position="396"/>
        <end position="424"/>
    </location>
</feature>
<dbReference type="PROSITE" id="PS51257">
    <property type="entry name" value="PROKAR_LIPOPROTEIN"/>
    <property type="match status" value="1"/>
</dbReference>
<dbReference type="Gene3D" id="3.50.50.60">
    <property type="entry name" value="FAD/NAD(P)-binding domain"/>
    <property type="match status" value="1"/>
</dbReference>
<dbReference type="eggNOG" id="COG0665">
    <property type="taxonomic scope" value="Bacteria"/>
</dbReference>
<dbReference type="GO" id="GO:0016491">
    <property type="term" value="F:oxidoreductase activity"/>
    <property type="evidence" value="ECO:0007669"/>
    <property type="project" value="UniProtKB-KW"/>
</dbReference>
<dbReference type="InterPro" id="IPR006076">
    <property type="entry name" value="FAD-dep_OxRdtase"/>
</dbReference>
<accession>C7PZH3</accession>
<feature type="domain" description="FAD dependent oxidoreductase" evidence="3">
    <location>
        <begin position="6"/>
        <end position="367"/>
    </location>
</feature>
<protein>
    <submittedName>
        <fullName evidence="4">FAD dependent oxidoreductase</fullName>
    </submittedName>
</protein>
<keyword evidence="1" id="KW-0560">Oxidoreductase</keyword>
<dbReference type="OrthoDB" id="4775411at2"/>
<dbReference type="Pfam" id="PF01266">
    <property type="entry name" value="DAO"/>
    <property type="match status" value="1"/>
</dbReference>
<dbReference type="InterPro" id="IPR036188">
    <property type="entry name" value="FAD/NAD-bd_sf"/>
</dbReference>
<name>C7PZH3_CATAD</name>
<dbReference type="InParanoid" id="C7PZH3"/>
<dbReference type="AlphaFoldDB" id="C7PZH3"/>
<dbReference type="STRING" id="479433.Caci_2715"/>
<organism evidence="4 5">
    <name type="scientific">Catenulispora acidiphila (strain DSM 44928 / JCM 14897 / NBRC 102108 / NRRL B-24433 / ID139908)</name>
    <dbReference type="NCBI Taxonomy" id="479433"/>
    <lineage>
        <taxon>Bacteria</taxon>
        <taxon>Bacillati</taxon>
        <taxon>Actinomycetota</taxon>
        <taxon>Actinomycetes</taxon>
        <taxon>Catenulisporales</taxon>
        <taxon>Catenulisporaceae</taxon>
        <taxon>Catenulispora</taxon>
    </lineage>
</organism>
<gene>
    <name evidence="4" type="ordered locus">Caci_2715</name>
</gene>
<reference evidence="4 5" key="1">
    <citation type="journal article" date="2009" name="Stand. Genomic Sci.">
        <title>Complete genome sequence of Catenulispora acidiphila type strain (ID 139908).</title>
        <authorList>
            <person name="Copeland A."/>
            <person name="Lapidus A."/>
            <person name="Glavina Del Rio T."/>
            <person name="Nolan M."/>
            <person name="Lucas S."/>
            <person name="Chen F."/>
            <person name="Tice H."/>
            <person name="Cheng J.F."/>
            <person name="Bruce D."/>
            <person name="Goodwin L."/>
            <person name="Pitluck S."/>
            <person name="Mikhailova N."/>
            <person name="Pati A."/>
            <person name="Ivanova N."/>
            <person name="Mavromatis K."/>
            <person name="Chen A."/>
            <person name="Palaniappan K."/>
            <person name="Chain P."/>
            <person name="Land M."/>
            <person name="Hauser L."/>
            <person name="Chang Y.J."/>
            <person name="Jeffries C.D."/>
            <person name="Chertkov O."/>
            <person name="Brettin T."/>
            <person name="Detter J.C."/>
            <person name="Han C."/>
            <person name="Ali Z."/>
            <person name="Tindall B.J."/>
            <person name="Goker M."/>
            <person name="Bristow J."/>
            <person name="Eisen J.A."/>
            <person name="Markowitz V."/>
            <person name="Hugenholtz P."/>
            <person name="Kyrpides N.C."/>
            <person name="Klenk H.P."/>
        </authorList>
    </citation>
    <scope>NUCLEOTIDE SEQUENCE [LARGE SCALE GENOMIC DNA]</scope>
    <source>
        <strain evidence="5">DSM 44928 / JCM 14897 / NBRC 102108 / NRRL B-24433 / ID139908</strain>
    </source>
</reference>
<feature type="compositionally biased region" description="Basic and acidic residues" evidence="2">
    <location>
        <begin position="401"/>
        <end position="424"/>
    </location>
</feature>
<sequence precursor="true">MRNRPRVVVVGGGVLGTCIAGACAARSARVTLLDAAVPGSGTSSTSFAWANAQKKRPESYFRLNAEGLAEYHRLARAGVGSGWFHAVGNVEVAVDAASAEALEANVADLAARGYAAENVSARRAADLEPLIDPDRIAAAAYFPDEGWVDAEEMVSDALADVRAGTGVIRTHHAVVGFEPAGAGTKVLLADGEELLADYVVCATGTATEALLAGSGIAVPMISETARKPRASGGEGREGSPDERYTAVGGLAFTAPLRSPLRRIVHTPDMGLRPSAYGRAVLGGDGAGSRVPRNDPAVFENGPRLLERARRLFPAMAEVTLDAVRVGVRPMPADGLTVAGFTESVPGLYVVVTHSGITLAQYLARLVAGEVLGSKEAAALADFRPGRFAAARLEDVAPADKGSAEKGSAEKAPVEEGLVGDRKRG</sequence>
<evidence type="ECO:0000256" key="2">
    <source>
        <dbReference type="SAM" id="MobiDB-lite"/>
    </source>
</evidence>
<evidence type="ECO:0000313" key="5">
    <source>
        <dbReference type="Proteomes" id="UP000000851"/>
    </source>
</evidence>
<dbReference type="Gene3D" id="3.30.9.10">
    <property type="entry name" value="D-Amino Acid Oxidase, subunit A, domain 2"/>
    <property type="match status" value="1"/>
</dbReference>
<dbReference type="SUPFAM" id="SSF51905">
    <property type="entry name" value="FAD/NAD(P)-binding domain"/>
    <property type="match status" value="1"/>
</dbReference>
<proteinExistence type="predicted"/>
<dbReference type="RefSeq" id="WP_012786923.1">
    <property type="nucleotide sequence ID" value="NC_013131.1"/>
</dbReference>
<dbReference type="Proteomes" id="UP000000851">
    <property type="component" value="Chromosome"/>
</dbReference>
<dbReference type="PANTHER" id="PTHR13847:SF289">
    <property type="entry name" value="GLYCINE OXIDASE"/>
    <property type="match status" value="1"/>
</dbReference>
<dbReference type="HOGENOM" id="CLU_007884_4_0_11"/>